<dbReference type="InterPro" id="IPR036291">
    <property type="entry name" value="NAD(P)-bd_dom_sf"/>
</dbReference>
<dbReference type="PANTHER" id="PTHR43639:SF1">
    <property type="entry name" value="SHORT-CHAIN DEHYDROGENASE_REDUCTASE FAMILY PROTEIN"/>
    <property type="match status" value="1"/>
</dbReference>
<dbReference type="InterPro" id="IPR020904">
    <property type="entry name" value="Sc_DH/Rdtase_CS"/>
</dbReference>
<proteinExistence type="inferred from homology"/>
<evidence type="ECO:0000256" key="1">
    <source>
        <dbReference type="ARBA" id="ARBA00006484"/>
    </source>
</evidence>
<dbReference type="SMART" id="SM00822">
    <property type="entry name" value="PKS_KR"/>
    <property type="match status" value="1"/>
</dbReference>
<dbReference type="InterPro" id="IPR057326">
    <property type="entry name" value="KR_dom"/>
</dbReference>
<sequence>MQLDEARGLKEKVALVTGASGGIGGETAKRLAARGVAVAVHYHSNAKAAEALVSEIKDAGGNAIIVGGDAGREDDAKRIVQETVDAFGGLNILVNNAGISTPIDFGAMVDENVDRELSANVKSVIYVTQAAAPFLENGGRVVNVSSNLAYQPIPGMTLYCAAKAAVSCLTHGFAKELGSKGISVNAVAPGATKTQMTAWIPNEMIQGIADGTPLGRVAMPDDIADIIVFLASPESRWVNGRTVLADGGLL</sequence>
<dbReference type="EC" id="1.1.1.-" evidence="4"/>
<protein>
    <submittedName>
        <fullName evidence="4">SDR family NAD(P)-dependent oxidoreductase</fullName>
        <ecNumber evidence="4">1.1.1.-</ecNumber>
    </submittedName>
</protein>
<dbReference type="Pfam" id="PF13561">
    <property type="entry name" value="adh_short_C2"/>
    <property type="match status" value="1"/>
</dbReference>
<dbReference type="PROSITE" id="PS00061">
    <property type="entry name" value="ADH_SHORT"/>
    <property type="match status" value="1"/>
</dbReference>
<dbReference type="PRINTS" id="PR00081">
    <property type="entry name" value="GDHRDH"/>
</dbReference>
<dbReference type="EMBL" id="JBHSSW010000066">
    <property type="protein sequence ID" value="MFC6200172.1"/>
    <property type="molecule type" value="Genomic_DNA"/>
</dbReference>
<comment type="caution">
    <text evidence="4">The sequence shown here is derived from an EMBL/GenBank/DDBJ whole genome shotgun (WGS) entry which is preliminary data.</text>
</comment>
<reference evidence="5" key="1">
    <citation type="journal article" date="2019" name="Int. J. Syst. Evol. Microbiol.">
        <title>The Global Catalogue of Microorganisms (GCM) 10K type strain sequencing project: providing services to taxonomists for standard genome sequencing and annotation.</title>
        <authorList>
            <consortium name="The Broad Institute Genomics Platform"/>
            <consortium name="The Broad Institute Genome Sequencing Center for Infectious Disease"/>
            <person name="Wu L."/>
            <person name="Ma J."/>
        </authorList>
    </citation>
    <scope>NUCLEOTIDE SEQUENCE [LARGE SCALE GENOMIC DNA]</scope>
    <source>
        <strain evidence="5">CGMCC-1.15741</strain>
    </source>
</reference>
<comment type="similarity">
    <text evidence="1">Belongs to the short-chain dehydrogenases/reductases (SDR) family.</text>
</comment>
<organism evidence="4 5">
    <name type="scientific">Ponticaulis profundi</name>
    <dbReference type="NCBI Taxonomy" id="2665222"/>
    <lineage>
        <taxon>Bacteria</taxon>
        <taxon>Pseudomonadati</taxon>
        <taxon>Pseudomonadota</taxon>
        <taxon>Alphaproteobacteria</taxon>
        <taxon>Hyphomonadales</taxon>
        <taxon>Hyphomonadaceae</taxon>
        <taxon>Ponticaulis</taxon>
    </lineage>
</organism>
<feature type="domain" description="Ketoreductase" evidence="3">
    <location>
        <begin position="12"/>
        <end position="190"/>
    </location>
</feature>
<name>A0ABW1SEM4_9PROT</name>
<accession>A0ABW1SEM4</accession>
<gene>
    <name evidence="4" type="ORF">ACFQDM_19025</name>
</gene>
<dbReference type="InterPro" id="IPR002347">
    <property type="entry name" value="SDR_fam"/>
</dbReference>
<dbReference type="SUPFAM" id="SSF51735">
    <property type="entry name" value="NAD(P)-binding Rossmann-fold domains"/>
    <property type="match status" value="1"/>
</dbReference>
<keyword evidence="2 4" id="KW-0560">Oxidoreductase</keyword>
<keyword evidence="5" id="KW-1185">Reference proteome</keyword>
<dbReference type="PRINTS" id="PR00080">
    <property type="entry name" value="SDRFAMILY"/>
</dbReference>
<evidence type="ECO:0000313" key="5">
    <source>
        <dbReference type="Proteomes" id="UP001596303"/>
    </source>
</evidence>
<evidence type="ECO:0000256" key="2">
    <source>
        <dbReference type="ARBA" id="ARBA00023002"/>
    </source>
</evidence>
<dbReference type="Gene3D" id="3.40.50.720">
    <property type="entry name" value="NAD(P)-binding Rossmann-like Domain"/>
    <property type="match status" value="1"/>
</dbReference>
<evidence type="ECO:0000313" key="4">
    <source>
        <dbReference type="EMBL" id="MFC6200172.1"/>
    </source>
</evidence>
<dbReference type="Proteomes" id="UP001596303">
    <property type="component" value="Unassembled WGS sequence"/>
</dbReference>
<dbReference type="GO" id="GO:0016491">
    <property type="term" value="F:oxidoreductase activity"/>
    <property type="evidence" value="ECO:0007669"/>
    <property type="project" value="UniProtKB-KW"/>
</dbReference>
<dbReference type="RefSeq" id="WP_377382217.1">
    <property type="nucleotide sequence ID" value="NZ_JBHSSW010000066.1"/>
</dbReference>
<evidence type="ECO:0000259" key="3">
    <source>
        <dbReference type="SMART" id="SM00822"/>
    </source>
</evidence>
<dbReference type="PANTHER" id="PTHR43639">
    <property type="entry name" value="OXIDOREDUCTASE, SHORT-CHAIN DEHYDROGENASE/REDUCTASE FAMILY (AFU_ORTHOLOGUE AFUA_5G02870)"/>
    <property type="match status" value="1"/>
</dbReference>